<reference evidence="2 3" key="1">
    <citation type="journal article" date="2019" name="Environ. Microbiol.">
        <title>At the nexus of three kingdoms: the genome of the mycorrhizal fungus Gigaspora margarita provides insights into plant, endobacterial and fungal interactions.</title>
        <authorList>
            <person name="Venice F."/>
            <person name="Ghignone S."/>
            <person name="Salvioli di Fossalunga A."/>
            <person name="Amselem J."/>
            <person name="Novero M."/>
            <person name="Xianan X."/>
            <person name="Sedzielewska Toro K."/>
            <person name="Morin E."/>
            <person name="Lipzen A."/>
            <person name="Grigoriev I.V."/>
            <person name="Henrissat B."/>
            <person name="Martin F.M."/>
            <person name="Bonfante P."/>
        </authorList>
    </citation>
    <scope>NUCLEOTIDE SEQUENCE [LARGE SCALE GENOMIC DNA]</scope>
    <source>
        <strain evidence="2 3">BEG34</strain>
    </source>
</reference>
<name>A0A8H3X1X8_GIGMA</name>
<feature type="transmembrane region" description="Helical" evidence="1">
    <location>
        <begin position="195"/>
        <end position="215"/>
    </location>
</feature>
<feature type="transmembrane region" description="Helical" evidence="1">
    <location>
        <begin position="142"/>
        <end position="161"/>
    </location>
</feature>
<dbReference type="Proteomes" id="UP000439903">
    <property type="component" value="Unassembled WGS sequence"/>
</dbReference>
<dbReference type="AlphaFoldDB" id="A0A8H3X1X8"/>
<accession>A0A8H3X1X8</accession>
<protein>
    <recommendedName>
        <fullName evidence="4">Transmembrane protein 14</fullName>
    </recommendedName>
</protein>
<organism evidence="2 3">
    <name type="scientific">Gigaspora margarita</name>
    <dbReference type="NCBI Taxonomy" id="4874"/>
    <lineage>
        <taxon>Eukaryota</taxon>
        <taxon>Fungi</taxon>
        <taxon>Fungi incertae sedis</taxon>
        <taxon>Mucoromycota</taxon>
        <taxon>Glomeromycotina</taxon>
        <taxon>Glomeromycetes</taxon>
        <taxon>Diversisporales</taxon>
        <taxon>Gigasporaceae</taxon>
        <taxon>Gigaspora</taxon>
    </lineage>
</organism>
<gene>
    <name evidence="2" type="ORF">F8M41_009783</name>
</gene>
<proteinExistence type="predicted"/>
<keyword evidence="3" id="KW-1185">Reference proteome</keyword>
<evidence type="ECO:0000313" key="2">
    <source>
        <dbReference type="EMBL" id="KAF0399033.1"/>
    </source>
</evidence>
<sequence>MYVSRTQFIRISSSKYDNVLTYLHLIIRAIFQLNFRYKFRFYNTNASSLTTDFYHISTMSSQTKEKIGETKEKIGEVKDNVKEDVKSSTPSVHLPPNSSDAEKVGAPLATLSSHFDPYPHYFMSFATLIGSGYAYQCLRQPRTAVIATAIGVAYGAAGYLIHKNDFSTGYNIATLASLGLIVTSGPAAWAAKDAYHVALGSLGAISLATNALKIYQVRTGLPRNIEIKRH</sequence>
<feature type="transmembrane region" description="Helical" evidence="1">
    <location>
        <begin position="168"/>
        <end position="189"/>
    </location>
</feature>
<dbReference type="OrthoDB" id="5537068at2759"/>
<keyword evidence="1" id="KW-1133">Transmembrane helix</keyword>
<keyword evidence="1" id="KW-0472">Membrane</keyword>
<evidence type="ECO:0000256" key="1">
    <source>
        <dbReference type="SAM" id="Phobius"/>
    </source>
</evidence>
<evidence type="ECO:0000313" key="3">
    <source>
        <dbReference type="Proteomes" id="UP000439903"/>
    </source>
</evidence>
<keyword evidence="1" id="KW-0812">Transmembrane</keyword>
<evidence type="ECO:0008006" key="4">
    <source>
        <dbReference type="Google" id="ProtNLM"/>
    </source>
</evidence>
<comment type="caution">
    <text evidence="2">The sequence shown here is derived from an EMBL/GenBank/DDBJ whole genome shotgun (WGS) entry which is preliminary data.</text>
</comment>
<dbReference type="EMBL" id="WTPW01002071">
    <property type="protein sequence ID" value="KAF0399033.1"/>
    <property type="molecule type" value="Genomic_DNA"/>
</dbReference>